<accession>A0A7K4FJP5</accession>
<dbReference type="Pfam" id="PF17645">
    <property type="entry name" value="Amdase"/>
    <property type="match status" value="1"/>
</dbReference>
<dbReference type="InterPro" id="IPR026286">
    <property type="entry name" value="MaiA/AMDase"/>
</dbReference>
<reference evidence="1 2" key="1">
    <citation type="submission" date="2020-05" db="EMBL/GenBank/DDBJ databases">
        <authorList>
            <person name="Zhang R."/>
        </authorList>
    </citation>
    <scope>NUCLEOTIDE SEQUENCE [LARGE SCALE GENOMIC DNA]</scope>
    <source>
        <strain evidence="1 2">DSM 28986</strain>
    </source>
</reference>
<dbReference type="PANTHER" id="PTHR40267:SF1">
    <property type="entry name" value="BLR3294 PROTEIN"/>
    <property type="match status" value="1"/>
</dbReference>
<dbReference type="InterPro" id="IPR001920">
    <property type="entry name" value="Asp/Glu_race"/>
</dbReference>
<comment type="caution">
    <text evidence="1">The sequence shown here is derived from an EMBL/GenBank/DDBJ whole genome shotgun (WGS) entry which is preliminary data.</text>
</comment>
<dbReference type="RefSeq" id="WP_171481131.1">
    <property type="nucleotide sequence ID" value="NZ_JABGBP010000005.1"/>
</dbReference>
<name>A0A7K4FJP5_9ARCH</name>
<dbReference type="GO" id="GO:0016855">
    <property type="term" value="F:racemase and epimerase activity, acting on amino acids and derivatives"/>
    <property type="evidence" value="ECO:0007669"/>
    <property type="project" value="InterPro"/>
</dbReference>
<dbReference type="AlphaFoldDB" id="A0A7K4FJP5"/>
<proteinExistence type="predicted"/>
<dbReference type="EMBL" id="JABGBP010000005">
    <property type="protein sequence ID" value="NOL59236.1"/>
    <property type="molecule type" value="Genomic_DNA"/>
</dbReference>
<dbReference type="Gene3D" id="3.40.50.1860">
    <property type="match status" value="2"/>
</dbReference>
<gene>
    <name evidence="1" type="ORF">HLB00_00080</name>
</gene>
<sequence length="223" mass="25434">MIRVGMIVPANNVALEYDMYKMAPENMSFHSTRMRPSRNCEPDDPVKFRNDLKQAYSLLRRSSSIIVYGRTFGTHKNADIIREVFGRNVIIPEEAVIEYLRESGGKSMWLGTPYIKERTDEEKEYFSKKGFNITGSYGLNKIYALDIARTSMEEIRCMLDKNIGTVEKSDLIYISCTAMPTSKILEKLSSIYGKPVLSENSAILWKISRITGNPIRIPGLQDI</sequence>
<protein>
    <submittedName>
        <fullName evidence="1">Arylmalonate decarboxylase</fullName>
    </submittedName>
</protein>
<evidence type="ECO:0000313" key="1">
    <source>
        <dbReference type="EMBL" id="NOL59236.1"/>
    </source>
</evidence>
<dbReference type="Proteomes" id="UP000546917">
    <property type="component" value="Unassembled WGS sequence"/>
</dbReference>
<organism evidence="1 2">
    <name type="scientific">Ferroplasma acidiphilum</name>
    <dbReference type="NCBI Taxonomy" id="74969"/>
    <lineage>
        <taxon>Archaea</taxon>
        <taxon>Methanobacteriati</taxon>
        <taxon>Thermoplasmatota</taxon>
        <taxon>Thermoplasmata</taxon>
        <taxon>Thermoplasmatales</taxon>
        <taxon>Ferroplasmaceae</taxon>
        <taxon>Ferroplasma</taxon>
    </lineage>
</organism>
<dbReference type="PANTHER" id="PTHR40267">
    <property type="entry name" value="BLR3294 PROTEIN"/>
    <property type="match status" value="1"/>
</dbReference>
<evidence type="ECO:0000313" key="2">
    <source>
        <dbReference type="Proteomes" id="UP000546917"/>
    </source>
</evidence>